<proteinExistence type="predicted"/>
<organism evidence="3 4">
    <name type="scientific">Teladorsagia circumcincta</name>
    <name type="common">Brown stomach worm</name>
    <name type="synonym">Ostertagia circumcincta</name>
    <dbReference type="NCBI Taxonomy" id="45464"/>
    <lineage>
        <taxon>Eukaryota</taxon>
        <taxon>Metazoa</taxon>
        <taxon>Ecdysozoa</taxon>
        <taxon>Nematoda</taxon>
        <taxon>Chromadorea</taxon>
        <taxon>Rhabditida</taxon>
        <taxon>Rhabditina</taxon>
        <taxon>Rhabditomorpha</taxon>
        <taxon>Strongyloidea</taxon>
        <taxon>Trichostrongylidae</taxon>
        <taxon>Teladorsagia</taxon>
    </lineage>
</organism>
<gene>
    <name evidence="3" type="ORF">TELCIR_13660</name>
</gene>
<evidence type="ECO:0000313" key="4">
    <source>
        <dbReference type="Proteomes" id="UP000230423"/>
    </source>
</evidence>
<feature type="domain" description="C2H2-type" evidence="2">
    <location>
        <begin position="176"/>
        <end position="197"/>
    </location>
</feature>
<dbReference type="InterPro" id="IPR013087">
    <property type="entry name" value="Znf_C2H2_type"/>
</dbReference>
<accession>A0A2G9U355</accession>
<dbReference type="SMART" id="SM00355">
    <property type="entry name" value="ZnF_C2H2"/>
    <property type="match status" value="3"/>
</dbReference>
<dbReference type="PROSITE" id="PS00028">
    <property type="entry name" value="ZINC_FINGER_C2H2_1"/>
    <property type="match status" value="1"/>
</dbReference>
<evidence type="ECO:0000259" key="2">
    <source>
        <dbReference type="PROSITE" id="PS00028"/>
    </source>
</evidence>
<feature type="compositionally biased region" description="Low complexity" evidence="1">
    <location>
        <begin position="203"/>
        <end position="217"/>
    </location>
</feature>
<reference evidence="3 4" key="1">
    <citation type="submission" date="2015-09" db="EMBL/GenBank/DDBJ databases">
        <title>Draft genome of the parasitic nematode Teladorsagia circumcincta isolate WARC Sus (inbred).</title>
        <authorList>
            <person name="Mitreva M."/>
        </authorList>
    </citation>
    <scope>NUCLEOTIDE SEQUENCE [LARGE SCALE GENOMIC DNA]</scope>
    <source>
        <strain evidence="3 4">S</strain>
    </source>
</reference>
<dbReference type="AlphaFoldDB" id="A0A2G9U355"/>
<dbReference type="EMBL" id="KZ349656">
    <property type="protein sequence ID" value="PIO64701.1"/>
    <property type="molecule type" value="Genomic_DNA"/>
</dbReference>
<feature type="compositionally biased region" description="Basic and acidic residues" evidence="1">
    <location>
        <begin position="222"/>
        <end position="231"/>
    </location>
</feature>
<evidence type="ECO:0000256" key="1">
    <source>
        <dbReference type="SAM" id="MobiDB-lite"/>
    </source>
</evidence>
<protein>
    <submittedName>
        <fullName evidence="3">Zinc finger, C2H2 type</fullName>
    </submittedName>
</protein>
<dbReference type="OrthoDB" id="6110130at2759"/>
<name>A0A2G9U355_TELCI</name>
<sequence length="238" mass="24731">MQQHIQRANQQRGSTTAATTVGSLAAATALYQKNLAASRNALLANASALRKGPPMNTVAMQKALAMANGGLSTAAASGAATSTGAAHALGNSTNAGSGPGICEICDQNMVDRERYFQHLQVMAHGLVTADLLAKAQNKLDGGRCKLCAKQYAFNMLQHLVADHHIKLCSAEIMYSCDVCSFKCSSYTTLESHLNANHPKGATDKSAATPAADSASASNGTTKKKDAAKSSEDDCITLE</sequence>
<dbReference type="Proteomes" id="UP000230423">
    <property type="component" value="Unassembled WGS sequence"/>
</dbReference>
<dbReference type="Gene3D" id="3.30.160.60">
    <property type="entry name" value="Classic Zinc Finger"/>
    <property type="match status" value="1"/>
</dbReference>
<evidence type="ECO:0000313" key="3">
    <source>
        <dbReference type="EMBL" id="PIO64701.1"/>
    </source>
</evidence>
<feature type="region of interest" description="Disordered" evidence="1">
    <location>
        <begin position="197"/>
        <end position="238"/>
    </location>
</feature>
<keyword evidence="4" id="KW-1185">Reference proteome</keyword>